<dbReference type="InterPro" id="IPR046900">
    <property type="entry name" value="ABC-3C_MC7"/>
</dbReference>
<accession>A0A6A0B6B4</accession>
<protein>
    <submittedName>
        <fullName evidence="1">Uncharacterized protein</fullName>
    </submittedName>
</protein>
<comment type="caution">
    <text evidence="1">The sequence shown here is derived from an EMBL/GenBank/DDBJ whole genome shotgun (WGS) entry which is preliminary data.</text>
</comment>
<reference evidence="1 2" key="1">
    <citation type="submission" date="2020-02" db="EMBL/GenBank/DDBJ databases">
        <title>Draft genome sequence of Lactococcus sp. Hs20B0-1.</title>
        <authorList>
            <person name="Noda S."/>
            <person name="Yuki M."/>
            <person name="Ohkuma M."/>
        </authorList>
    </citation>
    <scope>NUCLEOTIDE SEQUENCE [LARGE SCALE GENOMIC DNA]</scope>
    <source>
        <strain evidence="1 2">Hs20B0-1</strain>
    </source>
</reference>
<dbReference type="Proteomes" id="UP000475928">
    <property type="component" value="Unassembled WGS sequence"/>
</dbReference>
<evidence type="ECO:0000313" key="1">
    <source>
        <dbReference type="EMBL" id="GFH40265.1"/>
    </source>
</evidence>
<keyword evidence="2" id="KW-1185">Reference proteome</keyword>
<dbReference type="AlphaFoldDB" id="A0A6A0B6B4"/>
<gene>
    <name evidence="1" type="ORF">Hs20B_06630</name>
</gene>
<name>A0A6A0B6B4_9LACT</name>
<organism evidence="1 2">
    <name type="scientific">Pseudolactococcus insecticola</name>
    <dbReference type="NCBI Taxonomy" id="2709158"/>
    <lineage>
        <taxon>Bacteria</taxon>
        <taxon>Bacillati</taxon>
        <taxon>Bacillota</taxon>
        <taxon>Bacilli</taxon>
        <taxon>Lactobacillales</taxon>
        <taxon>Streptococcaceae</taxon>
        <taxon>Pseudolactococcus</taxon>
    </lineage>
</organism>
<dbReference type="Pfam" id="PF20292">
    <property type="entry name" value="MC7"/>
    <property type="match status" value="1"/>
</dbReference>
<evidence type="ECO:0000313" key="2">
    <source>
        <dbReference type="Proteomes" id="UP000475928"/>
    </source>
</evidence>
<sequence>MIKLPIILMELENGSQSPATLYKKLNKKFSSVAEFSNTLDCLYALGTIKLLDEGVIQYVNKT</sequence>
<proteinExistence type="predicted"/>
<dbReference type="EMBL" id="BLLH01000002">
    <property type="protein sequence ID" value="GFH40265.1"/>
    <property type="molecule type" value="Genomic_DNA"/>
</dbReference>